<feature type="transmembrane region" description="Helical" evidence="5">
    <location>
        <begin position="82"/>
        <end position="99"/>
    </location>
</feature>
<gene>
    <name evidence="7" type="ORF">H0235_014660</name>
</gene>
<feature type="transmembrane region" description="Helical" evidence="5">
    <location>
        <begin position="207"/>
        <end position="230"/>
    </location>
</feature>
<dbReference type="InterPro" id="IPR001902">
    <property type="entry name" value="SLC26A/SulP_fam"/>
</dbReference>
<dbReference type="PANTHER" id="PTHR11814">
    <property type="entry name" value="SULFATE TRANSPORTER"/>
    <property type="match status" value="1"/>
</dbReference>
<protein>
    <recommendedName>
        <fullName evidence="6">STAS domain-containing protein</fullName>
    </recommendedName>
</protein>
<dbReference type="InterPro" id="IPR011547">
    <property type="entry name" value="SLC26A/SulP_dom"/>
</dbReference>
<feature type="transmembrane region" description="Helical" evidence="5">
    <location>
        <begin position="401"/>
        <end position="434"/>
    </location>
</feature>
<dbReference type="InterPro" id="IPR036513">
    <property type="entry name" value="STAS_dom_sf"/>
</dbReference>
<dbReference type="PROSITE" id="PS50801">
    <property type="entry name" value="STAS"/>
    <property type="match status" value="1"/>
</dbReference>
<feature type="transmembrane region" description="Helical" evidence="5">
    <location>
        <begin position="309"/>
        <end position="331"/>
    </location>
</feature>
<evidence type="ECO:0000256" key="1">
    <source>
        <dbReference type="ARBA" id="ARBA00004141"/>
    </source>
</evidence>
<feature type="transmembrane region" description="Helical" evidence="5">
    <location>
        <begin position="343"/>
        <end position="361"/>
    </location>
</feature>
<organism evidence="7 8">
    <name type="scientific">Vespula pensylvanica</name>
    <name type="common">Western yellow jacket</name>
    <name type="synonym">Wasp</name>
    <dbReference type="NCBI Taxonomy" id="30213"/>
    <lineage>
        <taxon>Eukaryota</taxon>
        <taxon>Metazoa</taxon>
        <taxon>Ecdysozoa</taxon>
        <taxon>Arthropoda</taxon>
        <taxon>Hexapoda</taxon>
        <taxon>Insecta</taxon>
        <taxon>Pterygota</taxon>
        <taxon>Neoptera</taxon>
        <taxon>Endopterygota</taxon>
        <taxon>Hymenoptera</taxon>
        <taxon>Apocrita</taxon>
        <taxon>Aculeata</taxon>
        <taxon>Vespoidea</taxon>
        <taxon>Vespidae</taxon>
        <taxon>Vespinae</taxon>
        <taxon>Vespula</taxon>
    </lineage>
</organism>
<evidence type="ECO:0000256" key="2">
    <source>
        <dbReference type="ARBA" id="ARBA00022692"/>
    </source>
</evidence>
<keyword evidence="8" id="KW-1185">Reference proteome</keyword>
<accession>A0A834KFG5</accession>
<evidence type="ECO:0000259" key="6">
    <source>
        <dbReference type="PROSITE" id="PS50801"/>
    </source>
</evidence>
<dbReference type="GO" id="GO:0055085">
    <property type="term" value="P:transmembrane transport"/>
    <property type="evidence" value="ECO:0007669"/>
    <property type="project" value="InterPro"/>
</dbReference>
<comment type="caution">
    <text evidence="7">The sequence shown here is derived from an EMBL/GenBank/DDBJ whole genome shotgun (WGS) entry which is preliminary data.</text>
</comment>
<sequence length="645" mass="71485">MLTINNVCQHYLKPRLPICTWLPQYKLTWLIHDALAGLTVGLTAIPQGIAYAIVAGLSPEYGLYAGFMASFVYIIFGSCKNITIGTTAIMATMVQSFVLNYGPNMAILLAFLKGCIIMLSGILHLGFLLDFISLPVITGFTSAAAINIASSQFKQLFGIPGRTESFLDSVEQVFSNLNAIRYQDTILGICTIIKLPGKRDGTWLQKVLWILISARNAVVVVAGTIIAYVFHYNGYEIFKLTGSMGKGLPPFKLPPFSTTFKNKTYDFVEMITIMGSTIISISIVSTIEHIAIAKVFAKGKSLDATQEMFALGISNILGSFVSSMPITGSFTRTAINHASGVKTPLGGLFTGCLVLLAAGFLTNTFRYIPKATLAGVIIFAMYYLLDFNTYLLIWRAKKVDFVVMIVTFLSCIFLGLELGIAIGIVSNLVTLLYFSAKPSFETRIEQNGDHRIIYIIPEEAIAFPAAEHLRANIMKLSEKNDCNVVLDLKNLKRIDVTVAKNIKLLANDFSLRGQEIIYINSCKNIENVLKTIAPELQTEFRGTIIADMNANFMKICFNGTDMEQQHIDLRVMLVNFALKLKTFNKLQFAFGDQSSSRKFSGDMKTDESVDDHETVENETSFCKILYFKKRENCCNSKRLSCKIVV</sequence>
<dbReference type="AlphaFoldDB" id="A0A834KFG5"/>
<proteinExistence type="predicted"/>
<feature type="transmembrane region" description="Helical" evidence="5">
    <location>
        <begin position="270"/>
        <end position="297"/>
    </location>
</feature>
<keyword evidence="4 5" id="KW-0472">Membrane</keyword>
<dbReference type="Gene3D" id="3.30.750.24">
    <property type="entry name" value="STAS domain"/>
    <property type="match status" value="1"/>
</dbReference>
<comment type="subcellular location">
    <subcellularLocation>
        <location evidence="1">Membrane</location>
        <topology evidence="1">Multi-pass membrane protein</topology>
    </subcellularLocation>
</comment>
<dbReference type="SUPFAM" id="SSF52091">
    <property type="entry name" value="SpoIIaa-like"/>
    <property type="match status" value="1"/>
</dbReference>
<keyword evidence="2 5" id="KW-0812">Transmembrane</keyword>
<evidence type="ECO:0000256" key="5">
    <source>
        <dbReference type="SAM" id="Phobius"/>
    </source>
</evidence>
<dbReference type="Pfam" id="PF00916">
    <property type="entry name" value="Sulfate_transp"/>
    <property type="match status" value="1"/>
</dbReference>
<evidence type="ECO:0000313" key="7">
    <source>
        <dbReference type="EMBL" id="KAF7407004.1"/>
    </source>
</evidence>
<dbReference type="GO" id="GO:0016020">
    <property type="term" value="C:membrane"/>
    <property type="evidence" value="ECO:0007669"/>
    <property type="project" value="UniProtKB-SubCell"/>
</dbReference>
<feature type="transmembrane region" description="Helical" evidence="5">
    <location>
        <begin position="34"/>
        <end position="54"/>
    </location>
</feature>
<feature type="transmembrane region" description="Helical" evidence="5">
    <location>
        <begin position="106"/>
        <end position="125"/>
    </location>
</feature>
<keyword evidence="3 5" id="KW-1133">Transmembrane helix</keyword>
<evidence type="ECO:0000256" key="4">
    <source>
        <dbReference type="ARBA" id="ARBA00023136"/>
    </source>
</evidence>
<reference evidence="7" key="1">
    <citation type="journal article" date="2020" name="G3 (Bethesda)">
        <title>High-Quality Assemblies for Three Invasive Social Wasps from the &lt;i&gt;Vespula&lt;/i&gt; Genus.</title>
        <authorList>
            <person name="Harrop T.W.R."/>
            <person name="Guhlin J."/>
            <person name="McLaughlin G.M."/>
            <person name="Permina E."/>
            <person name="Stockwell P."/>
            <person name="Gilligan J."/>
            <person name="Le Lec M.F."/>
            <person name="Gruber M.A.M."/>
            <person name="Quinn O."/>
            <person name="Lovegrove M."/>
            <person name="Duncan E.J."/>
            <person name="Remnant E.J."/>
            <person name="Van Eeckhoven J."/>
            <person name="Graham B."/>
            <person name="Knapp R.A."/>
            <person name="Langford K.W."/>
            <person name="Kronenberg Z."/>
            <person name="Press M.O."/>
            <person name="Eacker S.M."/>
            <person name="Wilson-Rankin E.E."/>
            <person name="Purcell J."/>
            <person name="Lester P.J."/>
            <person name="Dearden P.K."/>
        </authorList>
    </citation>
    <scope>NUCLEOTIDE SEQUENCE</scope>
    <source>
        <strain evidence="7">Volc-1</strain>
    </source>
</reference>
<dbReference type="InterPro" id="IPR002645">
    <property type="entry name" value="STAS_dom"/>
</dbReference>
<name>A0A834KFG5_VESPE</name>
<feature type="transmembrane region" description="Helical" evidence="5">
    <location>
        <begin position="373"/>
        <end position="395"/>
    </location>
</feature>
<feature type="domain" description="STAS" evidence="6">
    <location>
        <begin position="461"/>
        <end position="530"/>
    </location>
</feature>
<evidence type="ECO:0000256" key="3">
    <source>
        <dbReference type="ARBA" id="ARBA00022989"/>
    </source>
</evidence>
<evidence type="ECO:0000313" key="8">
    <source>
        <dbReference type="Proteomes" id="UP000600918"/>
    </source>
</evidence>
<dbReference type="Proteomes" id="UP000600918">
    <property type="component" value="Unassembled WGS sequence"/>
</dbReference>
<dbReference type="EMBL" id="JACSDY010000015">
    <property type="protein sequence ID" value="KAF7407004.1"/>
    <property type="molecule type" value="Genomic_DNA"/>
</dbReference>